<dbReference type="HOGENOM" id="CLU_037990_16_0_3"/>
<dbReference type="SUPFAM" id="SSF53335">
    <property type="entry name" value="S-adenosyl-L-methionine-dependent methyltransferases"/>
    <property type="match status" value="1"/>
</dbReference>
<accession>A0A0F6RKJ4</accession>
<keyword evidence="3" id="KW-0812">Transmembrane</keyword>
<dbReference type="GO" id="GO:0008757">
    <property type="term" value="F:S-adenosylmethionine-dependent methyltransferase activity"/>
    <property type="evidence" value="ECO:0007669"/>
    <property type="project" value="InterPro"/>
</dbReference>
<dbReference type="InterPro" id="IPR029063">
    <property type="entry name" value="SAM-dependent_MTases_sf"/>
</dbReference>
<keyword evidence="3" id="KW-1133">Transmembrane helix</keyword>
<protein>
    <recommendedName>
        <fullName evidence="4">Methyltransferase domain-containing protein</fullName>
    </recommendedName>
</protein>
<dbReference type="PANTHER" id="PTHR44942">
    <property type="entry name" value="METHYLTRANSF_11 DOMAIN-CONTAINING PROTEIN"/>
    <property type="match status" value="1"/>
</dbReference>
<dbReference type="PANTHER" id="PTHR44942:SF4">
    <property type="entry name" value="METHYLTRANSFERASE TYPE 11 DOMAIN-CONTAINING PROTEIN"/>
    <property type="match status" value="1"/>
</dbReference>
<evidence type="ECO:0000313" key="5">
    <source>
        <dbReference type="EMBL" id="AKE63543.1"/>
    </source>
</evidence>
<evidence type="ECO:0000256" key="1">
    <source>
        <dbReference type="ARBA" id="ARBA00022603"/>
    </source>
</evidence>
<keyword evidence="2" id="KW-0808">Transferase</keyword>
<dbReference type="GO" id="GO:0032259">
    <property type="term" value="P:methylation"/>
    <property type="evidence" value="ECO:0007669"/>
    <property type="project" value="UniProtKB-KW"/>
</dbReference>
<feature type="domain" description="Methyltransferase" evidence="4">
    <location>
        <begin position="121"/>
        <end position="214"/>
    </location>
</feature>
<reference evidence="5 6" key="1">
    <citation type="journal article" date="2015" name="Genome Announc.">
        <title>Complete Genome Sequence of Microcystis aeruginosa NIES-2549, a Bloom-Forming Cyanobacterium from Lake Kasumigaura, Japan.</title>
        <authorList>
            <person name="Yamaguchi H."/>
            <person name="Suzuki S."/>
            <person name="Tanabe Y."/>
            <person name="Osana Y."/>
            <person name="Shimura Y."/>
            <person name="Ishida K."/>
            <person name="Kawachi M."/>
        </authorList>
    </citation>
    <scope>NUCLEOTIDE SEQUENCE [LARGE SCALE GENOMIC DNA]</scope>
    <source>
        <strain evidence="5 6">NIES-2549</strain>
    </source>
</reference>
<evidence type="ECO:0000259" key="4">
    <source>
        <dbReference type="Pfam" id="PF13649"/>
    </source>
</evidence>
<dbReference type="Gene3D" id="3.40.50.150">
    <property type="entry name" value="Vaccinia Virus protein VP39"/>
    <property type="match status" value="1"/>
</dbReference>
<dbReference type="InterPro" id="IPR041698">
    <property type="entry name" value="Methyltransf_25"/>
</dbReference>
<feature type="transmembrane region" description="Helical" evidence="3">
    <location>
        <begin position="31"/>
        <end position="52"/>
    </location>
</feature>
<gene>
    <name evidence="5" type="ORF">MYAER_1185</name>
</gene>
<evidence type="ECO:0000313" key="6">
    <source>
        <dbReference type="Proteomes" id="UP000034103"/>
    </source>
</evidence>
<dbReference type="PATRIC" id="fig|1641812.3.peg.1227"/>
<organism evidence="5 6">
    <name type="scientific">Microcystis aeruginosa NIES-2549</name>
    <dbReference type="NCBI Taxonomy" id="1641812"/>
    <lineage>
        <taxon>Bacteria</taxon>
        <taxon>Bacillati</taxon>
        <taxon>Cyanobacteriota</taxon>
        <taxon>Cyanophyceae</taxon>
        <taxon>Oscillatoriophycideae</taxon>
        <taxon>Chroococcales</taxon>
        <taxon>Microcystaceae</taxon>
        <taxon>Microcystis</taxon>
    </lineage>
</organism>
<evidence type="ECO:0000256" key="2">
    <source>
        <dbReference type="ARBA" id="ARBA00022679"/>
    </source>
</evidence>
<evidence type="ECO:0000256" key="3">
    <source>
        <dbReference type="SAM" id="Phobius"/>
    </source>
</evidence>
<dbReference type="Pfam" id="PF13649">
    <property type="entry name" value="Methyltransf_25"/>
    <property type="match status" value="1"/>
</dbReference>
<keyword evidence="3" id="KW-0472">Membrane</keyword>
<dbReference type="EMBL" id="CP011304">
    <property type="protein sequence ID" value="AKE63543.1"/>
    <property type="molecule type" value="Genomic_DNA"/>
</dbReference>
<dbReference type="Proteomes" id="UP000034103">
    <property type="component" value="Chromosome"/>
</dbReference>
<dbReference type="AlphaFoldDB" id="A0A0F6RKJ4"/>
<dbReference type="InterPro" id="IPR051052">
    <property type="entry name" value="Diverse_substrate_MTase"/>
</dbReference>
<dbReference type="CDD" id="cd02440">
    <property type="entry name" value="AdoMet_MTases"/>
    <property type="match status" value="1"/>
</dbReference>
<keyword evidence="1" id="KW-0489">Methyltransferase</keyword>
<proteinExistence type="predicted"/>
<name>A0A0F6RKJ4_MICAE</name>
<sequence length="274" mass="30955">MIKIDFFPVPDGEFIFSSPPFLIPMLFKQKLFLIVSFLIVVFCGFGLLNLTYDASVLAPQQYYQIRSLHSRDGIGKFYLGREIAKVMGHQEMLWLERPSRRFTEKPDDLITALHLKPTDLVADIGAGTGYFSFPLANLVEQVFAVDVQPEMLGAIDFLAEENQVKNITTILATETDPKLPINAIDLALMVDAYHEFSCPREMMENLVKSLKPAGRVVLVEYRRENPLIAIKALHKMTRRQVEKEMAAVGLVPEEIIETLPQQHLMIFQKAGSSG</sequence>